<keyword evidence="5" id="KW-0677">Repeat</keyword>
<dbReference type="CDD" id="cd04590">
    <property type="entry name" value="CBS_pair_CorC_HlyC_assoc"/>
    <property type="match status" value="1"/>
</dbReference>
<evidence type="ECO:0000256" key="1">
    <source>
        <dbReference type="ARBA" id="ARBA00004651"/>
    </source>
</evidence>
<feature type="transmembrane region" description="Helical" evidence="11">
    <location>
        <begin position="148"/>
        <end position="172"/>
    </location>
</feature>
<keyword evidence="3" id="KW-1003">Cell membrane</keyword>
<dbReference type="PATRIC" id="fig|913848.6.peg.1475"/>
<protein>
    <submittedName>
        <fullName evidence="14">HemolysinC family Mg(2+) Co(2+) transport protein</fullName>
    </submittedName>
</protein>
<dbReference type="RefSeq" id="WP_003679762.1">
    <property type="nucleotide sequence ID" value="NZ_AZCN01000039.1"/>
</dbReference>
<dbReference type="SUPFAM" id="SSF54631">
    <property type="entry name" value="CBS-domain pair"/>
    <property type="match status" value="1"/>
</dbReference>
<comment type="similarity">
    <text evidence="2">Belongs to the UPF0053 family.</text>
</comment>
<feature type="domain" description="CBS" evidence="12">
    <location>
        <begin position="285"/>
        <end position="342"/>
    </location>
</feature>
<evidence type="ECO:0000256" key="5">
    <source>
        <dbReference type="ARBA" id="ARBA00022737"/>
    </source>
</evidence>
<dbReference type="InterPro" id="IPR051676">
    <property type="entry name" value="UPF0053_domain"/>
</dbReference>
<comment type="caution">
    <text evidence="14">The sequence shown here is derived from an EMBL/GenBank/DDBJ whole genome shotgun (WGS) entry which is preliminary data.</text>
</comment>
<dbReference type="AlphaFoldDB" id="A0A0R1F1V2"/>
<keyword evidence="6 10" id="KW-1133">Transmembrane helix</keyword>
<proteinExistence type="inferred from homology"/>
<feature type="transmembrane region" description="Helical" evidence="11">
    <location>
        <begin position="101"/>
        <end position="122"/>
    </location>
</feature>
<feature type="transmembrane region" description="Helical" evidence="11">
    <location>
        <begin position="6"/>
        <end position="28"/>
    </location>
</feature>
<name>A0A0R1F1V2_9LACO</name>
<dbReference type="GO" id="GO:0050660">
    <property type="term" value="F:flavin adenine dinucleotide binding"/>
    <property type="evidence" value="ECO:0007669"/>
    <property type="project" value="InterPro"/>
</dbReference>
<dbReference type="PANTHER" id="PTHR43099">
    <property type="entry name" value="UPF0053 PROTEIN YRKA"/>
    <property type="match status" value="1"/>
</dbReference>
<evidence type="ECO:0000256" key="4">
    <source>
        <dbReference type="ARBA" id="ARBA00022692"/>
    </source>
</evidence>
<dbReference type="InterPro" id="IPR036318">
    <property type="entry name" value="FAD-bd_PCMH-like_sf"/>
</dbReference>
<evidence type="ECO:0000256" key="6">
    <source>
        <dbReference type="ARBA" id="ARBA00022989"/>
    </source>
</evidence>
<keyword evidence="7 9" id="KW-0129">CBS domain</keyword>
<dbReference type="InterPro" id="IPR046342">
    <property type="entry name" value="CBS_dom_sf"/>
</dbReference>
<dbReference type="InterPro" id="IPR000644">
    <property type="entry name" value="CBS_dom"/>
</dbReference>
<evidence type="ECO:0000256" key="7">
    <source>
        <dbReference type="ARBA" id="ARBA00023122"/>
    </source>
</evidence>
<evidence type="ECO:0000313" key="14">
    <source>
        <dbReference type="EMBL" id="KRK15929.1"/>
    </source>
</evidence>
<sequence length="437" mass="48517">MGLLIDWLIIVVVGFIAAIFVAAEFSVLKVRPSYLKGLISDGNRTAKVTLNLLEKLNDTLSTTQVAITFTGILMGAIGESTLSETIILLFAQFGVTLPENWLLSTASVIILTYLEVVLTELVPKSMAIDRPNKIALLITRPVSGFQKIAFPLVWFMNLSAAIVLKLLGYTVATESEDIFTQAEILGITREAVRGGTIDPDDATFISRGFDFNDRAAKDVMVDRTSASFISDQDDVATAYQHYLETGLTRFPVMVEQNRDQVRGYVYAYDLAKQNAVDATVSVQELIRPIARVPENMLINEIYRMMVRTKSPFALVTDEYGGTAGIITDEDINEELLGDIQDENDRDKDYVQKQADGSYRVNGKITLSDFEVAFKTRMPTFESSNAVTLSGYLLEKQPTITLHEQLVVEPFTLTVAEVGDNQHITWVNVLRTPEANDE</sequence>
<dbReference type="InterPro" id="IPR002550">
    <property type="entry name" value="CNNM"/>
</dbReference>
<evidence type="ECO:0000256" key="2">
    <source>
        <dbReference type="ARBA" id="ARBA00006337"/>
    </source>
</evidence>
<dbReference type="Gene3D" id="3.30.465.10">
    <property type="match status" value="1"/>
</dbReference>
<keyword evidence="8 10" id="KW-0472">Membrane</keyword>
<dbReference type="PANTHER" id="PTHR43099:SF2">
    <property type="entry name" value="UPF0053 PROTEIN YRKA"/>
    <property type="match status" value="1"/>
</dbReference>
<evidence type="ECO:0000256" key="3">
    <source>
        <dbReference type="ARBA" id="ARBA00022475"/>
    </source>
</evidence>
<evidence type="ECO:0000256" key="8">
    <source>
        <dbReference type="ARBA" id="ARBA00023136"/>
    </source>
</evidence>
<comment type="subcellular location">
    <subcellularLocation>
        <location evidence="1">Cell membrane</location>
        <topology evidence="1">Multi-pass membrane protein</topology>
    </subcellularLocation>
</comment>
<gene>
    <name evidence="14" type="ORF">FD22_GL001436</name>
</gene>
<dbReference type="SMART" id="SM01091">
    <property type="entry name" value="CorC_HlyC"/>
    <property type="match status" value="1"/>
</dbReference>
<evidence type="ECO:0000256" key="11">
    <source>
        <dbReference type="SAM" id="Phobius"/>
    </source>
</evidence>
<organism evidence="14 15">
    <name type="scientific">Loigolactobacillus coryniformis subsp. coryniformis KCTC 3167 = DSM 20001</name>
    <dbReference type="NCBI Taxonomy" id="913848"/>
    <lineage>
        <taxon>Bacteria</taxon>
        <taxon>Bacillati</taxon>
        <taxon>Bacillota</taxon>
        <taxon>Bacilli</taxon>
        <taxon>Lactobacillales</taxon>
        <taxon>Lactobacillaceae</taxon>
        <taxon>Loigolactobacillus</taxon>
    </lineage>
</organism>
<dbReference type="PROSITE" id="PS51371">
    <property type="entry name" value="CBS"/>
    <property type="match status" value="1"/>
</dbReference>
<dbReference type="Gene3D" id="3.10.580.10">
    <property type="entry name" value="CBS-domain"/>
    <property type="match status" value="1"/>
</dbReference>
<dbReference type="EMBL" id="AZCN01000039">
    <property type="protein sequence ID" value="KRK15929.1"/>
    <property type="molecule type" value="Genomic_DNA"/>
</dbReference>
<feature type="transmembrane region" description="Helical" evidence="11">
    <location>
        <begin position="65"/>
        <end position="95"/>
    </location>
</feature>
<evidence type="ECO:0000313" key="15">
    <source>
        <dbReference type="Proteomes" id="UP000051181"/>
    </source>
</evidence>
<evidence type="ECO:0000256" key="9">
    <source>
        <dbReference type="PROSITE-ProRule" id="PRU00703"/>
    </source>
</evidence>
<dbReference type="GeneID" id="65916028"/>
<dbReference type="Pfam" id="PF00571">
    <property type="entry name" value="CBS"/>
    <property type="match status" value="1"/>
</dbReference>
<accession>A0A0R1F1V2</accession>
<evidence type="ECO:0000256" key="10">
    <source>
        <dbReference type="PROSITE-ProRule" id="PRU01193"/>
    </source>
</evidence>
<dbReference type="InterPro" id="IPR005170">
    <property type="entry name" value="Transptr-assoc_dom"/>
</dbReference>
<dbReference type="InterPro" id="IPR044751">
    <property type="entry name" value="Ion_transp-like_CBS"/>
</dbReference>
<dbReference type="Proteomes" id="UP000051181">
    <property type="component" value="Unassembled WGS sequence"/>
</dbReference>
<reference evidence="14 15" key="1">
    <citation type="journal article" date="2015" name="Genome Announc.">
        <title>Expanding the biotechnology potential of lactobacilli through comparative genomics of 213 strains and associated genera.</title>
        <authorList>
            <person name="Sun Z."/>
            <person name="Harris H.M."/>
            <person name="McCann A."/>
            <person name="Guo C."/>
            <person name="Argimon S."/>
            <person name="Zhang W."/>
            <person name="Yang X."/>
            <person name="Jeffery I.B."/>
            <person name="Cooney J.C."/>
            <person name="Kagawa T.F."/>
            <person name="Liu W."/>
            <person name="Song Y."/>
            <person name="Salvetti E."/>
            <person name="Wrobel A."/>
            <person name="Rasinkangas P."/>
            <person name="Parkhill J."/>
            <person name="Rea M.C."/>
            <person name="O'Sullivan O."/>
            <person name="Ritari J."/>
            <person name="Douillard F.P."/>
            <person name="Paul Ross R."/>
            <person name="Yang R."/>
            <person name="Briner A.E."/>
            <person name="Felis G.E."/>
            <person name="de Vos W.M."/>
            <person name="Barrangou R."/>
            <person name="Klaenhammer T.R."/>
            <person name="Caufield P.W."/>
            <person name="Cui Y."/>
            <person name="Zhang H."/>
            <person name="O'Toole P.W."/>
        </authorList>
    </citation>
    <scope>NUCLEOTIDE SEQUENCE [LARGE SCALE GENOMIC DNA]</scope>
    <source>
        <strain evidence="14 15">DSM 20001</strain>
    </source>
</reference>
<keyword evidence="4 10" id="KW-0812">Transmembrane</keyword>
<evidence type="ECO:0000259" key="13">
    <source>
        <dbReference type="PROSITE" id="PS51846"/>
    </source>
</evidence>
<dbReference type="InterPro" id="IPR016169">
    <property type="entry name" value="FAD-bd_PCMH_sub2"/>
</dbReference>
<dbReference type="PROSITE" id="PS51846">
    <property type="entry name" value="CNNM"/>
    <property type="match status" value="1"/>
</dbReference>
<feature type="domain" description="CNNM transmembrane" evidence="13">
    <location>
        <begin position="1"/>
        <end position="201"/>
    </location>
</feature>
<dbReference type="GO" id="GO:0005886">
    <property type="term" value="C:plasma membrane"/>
    <property type="evidence" value="ECO:0007669"/>
    <property type="project" value="UniProtKB-SubCell"/>
</dbReference>
<dbReference type="SUPFAM" id="SSF56176">
    <property type="entry name" value="FAD-binding/transporter-associated domain-like"/>
    <property type="match status" value="1"/>
</dbReference>
<dbReference type="Pfam" id="PF01595">
    <property type="entry name" value="CNNM"/>
    <property type="match status" value="1"/>
</dbReference>
<dbReference type="Pfam" id="PF03471">
    <property type="entry name" value="CorC_HlyC"/>
    <property type="match status" value="1"/>
</dbReference>
<evidence type="ECO:0000259" key="12">
    <source>
        <dbReference type="PROSITE" id="PS51371"/>
    </source>
</evidence>